<organism evidence="1 2">
    <name type="scientific">Clostridium paraputrificum</name>
    <dbReference type="NCBI Taxonomy" id="29363"/>
    <lineage>
        <taxon>Bacteria</taxon>
        <taxon>Bacillati</taxon>
        <taxon>Bacillota</taxon>
        <taxon>Clostridia</taxon>
        <taxon>Eubacteriales</taxon>
        <taxon>Clostridiaceae</taxon>
        <taxon>Clostridium</taxon>
    </lineage>
</organism>
<dbReference type="RefSeq" id="WP_027097920.1">
    <property type="nucleotide sequence ID" value="NZ_CABJAZ010000005.1"/>
</dbReference>
<keyword evidence="2" id="KW-1185">Reference proteome</keyword>
<dbReference type="EMBL" id="MAPZ01000025">
    <property type="protein sequence ID" value="OBY09929.1"/>
    <property type="molecule type" value="Genomic_DNA"/>
</dbReference>
<dbReference type="eggNOG" id="ENOG503258X">
    <property type="taxonomic scope" value="Bacteria"/>
</dbReference>
<comment type="caution">
    <text evidence="1">The sequence shown here is derived from an EMBL/GenBank/DDBJ whole genome shotgun (WGS) entry which is preliminary data.</text>
</comment>
<reference evidence="1 2" key="1">
    <citation type="submission" date="2016-06" db="EMBL/GenBank/DDBJ databases">
        <authorList>
            <person name="Kjaerup R.B."/>
            <person name="Dalgaard T.S."/>
            <person name="Juul-Madsen H.R."/>
        </authorList>
    </citation>
    <scope>NUCLEOTIDE SEQUENCE [LARGE SCALE GENOMIC DNA]</scope>
    <source>
        <strain evidence="1 2">373-A1</strain>
    </source>
</reference>
<accession>A0A174T0T5</accession>
<gene>
    <name evidence="1" type="ORF">CP373A1_12565</name>
</gene>
<evidence type="ECO:0000313" key="1">
    <source>
        <dbReference type="EMBL" id="OBY09929.1"/>
    </source>
</evidence>
<dbReference type="AlphaFoldDB" id="A0A174T0T5"/>
<name>A0A174T0T5_9CLOT</name>
<dbReference type="Proteomes" id="UP000092714">
    <property type="component" value="Unassembled WGS sequence"/>
</dbReference>
<sequence>MEKVKFTLNEITTIVVAMIEQIEVYEISGIDEDIYLPKPIEDKIDLLGTDEIEEFYNSINLIVNEVRDLKSGELNMLNNLRSEISYIANEYLEDYIIN</sequence>
<protein>
    <submittedName>
        <fullName evidence="1">Uncharacterized protein</fullName>
    </submittedName>
</protein>
<proteinExistence type="predicted"/>
<dbReference type="GeneID" id="42775751"/>
<evidence type="ECO:0000313" key="2">
    <source>
        <dbReference type="Proteomes" id="UP000092714"/>
    </source>
</evidence>
<dbReference type="OrthoDB" id="1911495at2"/>